<feature type="binding site" evidence="4">
    <location>
        <begin position="93"/>
        <end position="96"/>
    </location>
    <ligand>
        <name>(6R)-10-formyltetrahydrofolate</name>
        <dbReference type="ChEBI" id="CHEBI:195366"/>
    </ligand>
</feature>
<name>A0ABS5SFI0_9BACT</name>
<dbReference type="GO" id="GO:0004644">
    <property type="term" value="F:phosphoribosylglycinamide formyltransferase activity"/>
    <property type="evidence" value="ECO:0007669"/>
    <property type="project" value="UniProtKB-EC"/>
</dbReference>
<dbReference type="SUPFAM" id="SSF53328">
    <property type="entry name" value="Formyltransferase"/>
    <property type="match status" value="1"/>
</dbReference>
<evidence type="ECO:0000313" key="6">
    <source>
        <dbReference type="EMBL" id="MBT0654128.1"/>
    </source>
</evidence>
<dbReference type="HAMAP" id="MF_01930">
    <property type="entry name" value="PurN"/>
    <property type="match status" value="1"/>
</dbReference>
<evidence type="ECO:0000313" key="7">
    <source>
        <dbReference type="Proteomes" id="UP000756860"/>
    </source>
</evidence>
<dbReference type="InterPro" id="IPR002376">
    <property type="entry name" value="Formyl_transf_N"/>
</dbReference>
<comment type="pathway">
    <text evidence="1 4">Purine metabolism; IMP biosynthesis via de novo pathway; N(2)-formyl-N(1)-(5-phospho-D-ribosyl)glycinamide from N(1)-(5-phospho-D-ribosyl)glycinamide (10-formyl THF route): step 1/1.</text>
</comment>
<feature type="binding site" evidence="4">
    <location>
        <position position="68"/>
    </location>
    <ligand>
        <name>(6R)-10-formyltetrahydrofolate</name>
        <dbReference type="ChEBI" id="CHEBI:195366"/>
    </ligand>
</feature>
<dbReference type="PANTHER" id="PTHR43369:SF2">
    <property type="entry name" value="PHOSPHORIBOSYLGLYCINAMIDE FORMYLTRANSFERASE"/>
    <property type="match status" value="1"/>
</dbReference>
<dbReference type="NCBIfam" id="TIGR00639">
    <property type="entry name" value="PurN"/>
    <property type="match status" value="1"/>
</dbReference>
<keyword evidence="2 4" id="KW-0808">Transferase</keyword>
<dbReference type="Gene3D" id="3.40.50.170">
    <property type="entry name" value="Formyl transferase, N-terminal domain"/>
    <property type="match status" value="1"/>
</dbReference>
<sequence length="218" mass="23405">MGRRIKVGVLISGSGSNLQSIIDRIEDGSLSADIVCVISNNAGAFGLERARKHTIPALHMDHRQFAGRSAYDAALVETLQQYGVELVILAGFMRIITPVLIDAFPHAIMNIHPAILPAFPGLHAQRQALDHGARISGCTVHFVDAGTDTGPIIIQAAVPVLDDDTEESLSARIQVEEHRVYPRAIQLYAEGRLSVEGRRVIITPPVPASATSLENPAA</sequence>
<dbReference type="RefSeq" id="WP_214176134.1">
    <property type="nucleotide sequence ID" value="NZ_JAHCVK010000007.1"/>
</dbReference>
<keyword evidence="7" id="KW-1185">Reference proteome</keyword>
<comment type="similarity">
    <text evidence="4">Belongs to the GART family.</text>
</comment>
<evidence type="ECO:0000259" key="5">
    <source>
        <dbReference type="Pfam" id="PF00551"/>
    </source>
</evidence>
<organism evidence="6 7">
    <name type="scientific">Geomobilimonas luticola</name>
    <dbReference type="NCBI Taxonomy" id="1114878"/>
    <lineage>
        <taxon>Bacteria</taxon>
        <taxon>Pseudomonadati</taxon>
        <taxon>Thermodesulfobacteriota</taxon>
        <taxon>Desulfuromonadia</taxon>
        <taxon>Geobacterales</taxon>
        <taxon>Geobacteraceae</taxon>
        <taxon>Geomobilimonas</taxon>
    </lineage>
</organism>
<comment type="caution">
    <text evidence="6">The sequence shown here is derived from an EMBL/GenBank/DDBJ whole genome shotgun (WGS) entry which is preliminary data.</text>
</comment>
<dbReference type="PANTHER" id="PTHR43369">
    <property type="entry name" value="PHOSPHORIBOSYLGLYCINAMIDE FORMYLTRANSFERASE"/>
    <property type="match status" value="1"/>
</dbReference>
<comment type="catalytic activity">
    <reaction evidence="4">
        <text>N(1)-(5-phospho-beta-D-ribosyl)glycinamide + (6R)-10-formyltetrahydrofolate = N(2)-formyl-N(1)-(5-phospho-beta-D-ribosyl)glycinamide + (6S)-5,6,7,8-tetrahydrofolate + H(+)</text>
        <dbReference type="Rhea" id="RHEA:15053"/>
        <dbReference type="ChEBI" id="CHEBI:15378"/>
        <dbReference type="ChEBI" id="CHEBI:57453"/>
        <dbReference type="ChEBI" id="CHEBI:143788"/>
        <dbReference type="ChEBI" id="CHEBI:147286"/>
        <dbReference type="ChEBI" id="CHEBI:195366"/>
        <dbReference type="EC" id="2.1.2.2"/>
    </reaction>
</comment>
<dbReference type="InterPro" id="IPR004607">
    <property type="entry name" value="GART"/>
</dbReference>
<feature type="binding site" evidence="4">
    <location>
        <begin position="15"/>
        <end position="17"/>
    </location>
    <ligand>
        <name>N(1)-(5-phospho-beta-D-ribosyl)glycinamide</name>
        <dbReference type="ChEBI" id="CHEBI:143788"/>
    </ligand>
</feature>
<dbReference type="Proteomes" id="UP000756860">
    <property type="component" value="Unassembled WGS sequence"/>
</dbReference>
<gene>
    <name evidence="4" type="primary">purN</name>
    <name evidence="6" type="ORF">KI810_13775</name>
</gene>
<feature type="domain" description="Formyl transferase N-terminal" evidence="5">
    <location>
        <begin position="6"/>
        <end position="185"/>
    </location>
</feature>
<accession>A0ABS5SFI0</accession>
<keyword evidence="3 4" id="KW-0658">Purine biosynthesis</keyword>
<dbReference type="EMBL" id="JAHCVK010000007">
    <property type="protein sequence ID" value="MBT0654128.1"/>
    <property type="molecule type" value="Genomic_DNA"/>
</dbReference>
<proteinExistence type="inferred from homology"/>
<reference evidence="6 7" key="1">
    <citation type="submission" date="2021-05" db="EMBL/GenBank/DDBJ databases">
        <title>The draft genome of Geobacter luticola JCM 17780.</title>
        <authorList>
            <person name="Xu Z."/>
            <person name="Masuda Y."/>
            <person name="Itoh H."/>
            <person name="Senoo K."/>
        </authorList>
    </citation>
    <scope>NUCLEOTIDE SEQUENCE [LARGE SCALE GENOMIC DNA]</scope>
    <source>
        <strain evidence="6 7">JCM 17780</strain>
    </source>
</reference>
<evidence type="ECO:0000256" key="1">
    <source>
        <dbReference type="ARBA" id="ARBA00005054"/>
    </source>
</evidence>
<evidence type="ECO:0000256" key="2">
    <source>
        <dbReference type="ARBA" id="ARBA00022679"/>
    </source>
</evidence>
<dbReference type="Pfam" id="PF00551">
    <property type="entry name" value="Formyl_trans_N"/>
    <property type="match status" value="1"/>
</dbReference>
<evidence type="ECO:0000256" key="4">
    <source>
        <dbReference type="HAMAP-Rule" id="MF_01930"/>
    </source>
</evidence>
<dbReference type="CDD" id="cd08645">
    <property type="entry name" value="FMT_core_GART"/>
    <property type="match status" value="1"/>
</dbReference>
<evidence type="ECO:0000256" key="3">
    <source>
        <dbReference type="ARBA" id="ARBA00022755"/>
    </source>
</evidence>
<dbReference type="InterPro" id="IPR036477">
    <property type="entry name" value="Formyl_transf_N_sf"/>
</dbReference>
<feature type="active site" description="Proton donor" evidence="4">
    <location>
        <position position="112"/>
    </location>
</feature>
<feature type="binding site" evidence="4">
    <location>
        <position position="110"/>
    </location>
    <ligand>
        <name>(6R)-10-formyltetrahydrofolate</name>
        <dbReference type="ChEBI" id="CHEBI:195366"/>
    </ligand>
</feature>
<protein>
    <recommendedName>
        <fullName evidence="4">Phosphoribosylglycinamide formyltransferase</fullName>
        <ecNumber evidence="4">2.1.2.2</ecNumber>
    </recommendedName>
    <alternativeName>
        <fullName evidence="4">5'-phosphoribosylglycinamide transformylase</fullName>
    </alternativeName>
    <alternativeName>
        <fullName evidence="4">GAR transformylase</fullName>
        <shortName evidence="4">GART</shortName>
    </alternativeName>
</protein>
<comment type="function">
    <text evidence="4">Catalyzes the transfer of a formyl group from 10-formyltetrahydrofolate to 5-phospho-ribosyl-glycinamide (GAR), producing 5-phospho-ribosyl-N-formylglycinamide (FGAR) and tetrahydrofolate.</text>
</comment>
<dbReference type="EC" id="2.1.2.2" evidence="4"/>
<feature type="site" description="Raises pKa of active site His" evidence="4">
    <location>
        <position position="148"/>
    </location>
</feature>